<comment type="similarity">
    <text evidence="6">Belongs to the exbB/tolQ family.</text>
</comment>
<keyword evidence="3 7" id="KW-0812">Transmembrane</keyword>
<feature type="transmembrane region" description="Helical" evidence="7">
    <location>
        <begin position="12"/>
        <end position="31"/>
    </location>
</feature>
<comment type="caution">
    <text evidence="9">The sequence shown here is derived from an EMBL/GenBank/DDBJ whole genome shotgun (WGS) entry which is preliminary data.</text>
</comment>
<feature type="domain" description="MotA/TolQ/ExbB proton channel" evidence="8">
    <location>
        <begin position="66"/>
        <end position="187"/>
    </location>
</feature>
<dbReference type="EMBL" id="JARRAF010000005">
    <property type="protein sequence ID" value="MDK2123562.1"/>
    <property type="molecule type" value="Genomic_DNA"/>
</dbReference>
<reference evidence="9" key="1">
    <citation type="submission" date="2023-03" db="EMBL/GenBank/DDBJ databases">
        <title>Chitinimonas shenzhenensis gen. nov., sp. nov., a novel member of family Burkholderiaceae isolated from activated sludge collected in Shen Zhen, China.</title>
        <authorList>
            <person name="Wang X."/>
        </authorList>
    </citation>
    <scope>NUCLEOTIDE SEQUENCE</scope>
    <source>
        <strain evidence="9">DQS-5</strain>
    </source>
</reference>
<keyword evidence="5 7" id="KW-0472">Membrane</keyword>
<feature type="transmembrane region" description="Helical" evidence="7">
    <location>
        <begin position="150"/>
        <end position="172"/>
    </location>
</feature>
<keyword evidence="10" id="KW-1185">Reference proteome</keyword>
<evidence type="ECO:0000313" key="9">
    <source>
        <dbReference type="EMBL" id="MDK2123562.1"/>
    </source>
</evidence>
<dbReference type="PANTHER" id="PTHR30625">
    <property type="entry name" value="PROTEIN TOLQ"/>
    <property type="match status" value="1"/>
</dbReference>
<keyword evidence="4 7" id="KW-1133">Transmembrane helix</keyword>
<dbReference type="RefSeq" id="WP_284099863.1">
    <property type="nucleotide sequence ID" value="NZ_JARRAF010000005.1"/>
</dbReference>
<organism evidence="9 10">
    <name type="scientific">Parachitinimonas caeni</name>
    <dbReference type="NCBI Taxonomy" id="3031301"/>
    <lineage>
        <taxon>Bacteria</taxon>
        <taxon>Pseudomonadati</taxon>
        <taxon>Pseudomonadota</taxon>
        <taxon>Betaproteobacteria</taxon>
        <taxon>Neisseriales</taxon>
        <taxon>Chitinibacteraceae</taxon>
        <taxon>Parachitinimonas</taxon>
    </lineage>
</organism>
<evidence type="ECO:0000256" key="6">
    <source>
        <dbReference type="RuleBase" id="RU004057"/>
    </source>
</evidence>
<gene>
    <name evidence="9" type="ORF">PZA18_05810</name>
</gene>
<name>A0ABT7DU33_9NEIS</name>
<accession>A0ABT7DU33</accession>
<keyword evidence="6" id="KW-0653">Protein transport</keyword>
<evidence type="ECO:0000256" key="3">
    <source>
        <dbReference type="ARBA" id="ARBA00022692"/>
    </source>
</evidence>
<dbReference type="InterPro" id="IPR002898">
    <property type="entry name" value="MotA_ExbB_proton_chnl"/>
</dbReference>
<evidence type="ECO:0000256" key="4">
    <source>
        <dbReference type="ARBA" id="ARBA00022989"/>
    </source>
</evidence>
<evidence type="ECO:0000256" key="1">
    <source>
        <dbReference type="ARBA" id="ARBA00004651"/>
    </source>
</evidence>
<evidence type="ECO:0000259" key="8">
    <source>
        <dbReference type="Pfam" id="PF01618"/>
    </source>
</evidence>
<sequence length="202" mass="21656">MLEMIKAAGWPIYPIILASIVAMTIIIERFLSLRKSLVIPDGLLALAVQDYRKHGVNAEMLNRLSANSPLGRVFAAGLKNVNSSREIMKESIEEAGRAVAHELERFLTTLGTVATAAPLLGLLGTVIGMIEIFGAQSAAGGSNPAVLAHGISVALYNTALGIIVAVPSLVFYRHFRGKVDAFLVEMEQQAVKLVEVVHGDRN</sequence>
<keyword evidence="6" id="KW-0813">Transport</keyword>
<evidence type="ECO:0000256" key="2">
    <source>
        <dbReference type="ARBA" id="ARBA00022475"/>
    </source>
</evidence>
<evidence type="ECO:0000256" key="5">
    <source>
        <dbReference type="ARBA" id="ARBA00023136"/>
    </source>
</evidence>
<dbReference type="Pfam" id="PF01618">
    <property type="entry name" value="MotA_ExbB"/>
    <property type="match status" value="1"/>
</dbReference>
<dbReference type="PANTHER" id="PTHR30625:SF11">
    <property type="entry name" value="MOTA_TOLQ_EXBB PROTON CHANNEL DOMAIN-CONTAINING PROTEIN"/>
    <property type="match status" value="1"/>
</dbReference>
<proteinExistence type="inferred from homology"/>
<feature type="transmembrane region" description="Helical" evidence="7">
    <location>
        <begin position="106"/>
        <end position="130"/>
    </location>
</feature>
<dbReference type="Proteomes" id="UP001172778">
    <property type="component" value="Unassembled WGS sequence"/>
</dbReference>
<evidence type="ECO:0000256" key="7">
    <source>
        <dbReference type="SAM" id="Phobius"/>
    </source>
</evidence>
<protein>
    <submittedName>
        <fullName evidence="9">MotA/TolQ/ExbB proton channel family protein</fullName>
    </submittedName>
</protein>
<dbReference type="InterPro" id="IPR050790">
    <property type="entry name" value="ExbB/TolQ_transport"/>
</dbReference>
<evidence type="ECO:0000313" key="10">
    <source>
        <dbReference type="Proteomes" id="UP001172778"/>
    </source>
</evidence>
<comment type="subcellular location">
    <subcellularLocation>
        <location evidence="1">Cell membrane</location>
        <topology evidence="1">Multi-pass membrane protein</topology>
    </subcellularLocation>
    <subcellularLocation>
        <location evidence="6">Membrane</location>
        <topology evidence="6">Multi-pass membrane protein</topology>
    </subcellularLocation>
</comment>
<keyword evidence="2" id="KW-1003">Cell membrane</keyword>